<gene>
    <name evidence="2" type="ORF">GCM10009020_28910</name>
</gene>
<evidence type="ECO:0000256" key="1">
    <source>
        <dbReference type="SAM" id="MobiDB-lite"/>
    </source>
</evidence>
<dbReference type="EMBL" id="BAAADV010000007">
    <property type="protein sequence ID" value="GAA0678760.1"/>
    <property type="molecule type" value="Genomic_DNA"/>
</dbReference>
<protein>
    <submittedName>
        <fullName evidence="2">Uncharacterized protein</fullName>
    </submittedName>
</protein>
<evidence type="ECO:0000313" key="2">
    <source>
        <dbReference type="EMBL" id="GAA0678760.1"/>
    </source>
</evidence>
<comment type="caution">
    <text evidence="2">The sequence shown here is derived from an EMBL/GenBank/DDBJ whole genome shotgun (WGS) entry which is preliminary data.</text>
</comment>
<keyword evidence="3" id="KW-1185">Reference proteome</keyword>
<feature type="compositionally biased region" description="Acidic residues" evidence="1">
    <location>
        <begin position="47"/>
        <end position="63"/>
    </location>
</feature>
<accession>A0AAV3TDQ2</accession>
<feature type="compositionally biased region" description="Basic and acidic residues" evidence="1">
    <location>
        <begin position="11"/>
        <end position="21"/>
    </location>
</feature>
<evidence type="ECO:0000313" key="3">
    <source>
        <dbReference type="Proteomes" id="UP001500420"/>
    </source>
</evidence>
<feature type="region of interest" description="Disordered" evidence="1">
    <location>
        <begin position="1"/>
        <end position="63"/>
    </location>
</feature>
<reference evidence="2 3" key="1">
    <citation type="journal article" date="2019" name="Int. J. Syst. Evol. Microbiol.">
        <title>The Global Catalogue of Microorganisms (GCM) 10K type strain sequencing project: providing services to taxonomists for standard genome sequencing and annotation.</title>
        <authorList>
            <consortium name="The Broad Institute Genomics Platform"/>
            <consortium name="The Broad Institute Genome Sequencing Center for Infectious Disease"/>
            <person name="Wu L."/>
            <person name="Ma J."/>
        </authorList>
    </citation>
    <scope>NUCLEOTIDE SEQUENCE [LARGE SCALE GENOMIC DNA]</scope>
    <source>
        <strain evidence="2 3">JCM 16328</strain>
    </source>
</reference>
<dbReference type="Proteomes" id="UP001500420">
    <property type="component" value="Unassembled WGS sequence"/>
</dbReference>
<dbReference type="AlphaFoldDB" id="A0AAV3TDQ2"/>
<organism evidence="2 3">
    <name type="scientific">Natronoarchaeum mannanilyticum</name>
    <dbReference type="NCBI Taxonomy" id="926360"/>
    <lineage>
        <taxon>Archaea</taxon>
        <taxon>Methanobacteriati</taxon>
        <taxon>Methanobacteriota</taxon>
        <taxon>Stenosarchaea group</taxon>
        <taxon>Halobacteria</taxon>
        <taxon>Halobacteriales</taxon>
        <taxon>Natronoarchaeaceae</taxon>
    </lineage>
</organism>
<name>A0AAV3TDQ2_9EURY</name>
<feature type="compositionally biased region" description="Basic and acidic residues" evidence="1">
    <location>
        <begin position="30"/>
        <end position="46"/>
    </location>
</feature>
<sequence>MVTDALPMGMTDKDPYPEGIKETTSSWPDEPVHEDIVVGGEGGKDEFPEELLEDVDEDDRDEG</sequence>
<proteinExistence type="predicted"/>